<dbReference type="InterPro" id="IPR008949">
    <property type="entry name" value="Isoprenoid_synthase_dom_sf"/>
</dbReference>
<feature type="domain" description="Terpene synthase N-terminal" evidence="1">
    <location>
        <begin position="67"/>
        <end position="254"/>
    </location>
</feature>
<protein>
    <recommendedName>
        <fullName evidence="1">Terpene synthase N-terminal domain-containing protein</fullName>
    </recommendedName>
</protein>
<dbReference type="Pfam" id="PF01397">
    <property type="entry name" value="Terpene_synth"/>
    <property type="match status" value="1"/>
</dbReference>
<evidence type="ECO:0000313" key="2">
    <source>
        <dbReference type="EnsemblPlants" id="Solyc06g060010.3.1"/>
    </source>
</evidence>
<dbReference type="GO" id="GO:0010333">
    <property type="term" value="F:terpene synthase activity"/>
    <property type="evidence" value="ECO:0007669"/>
    <property type="project" value="InterPro"/>
</dbReference>
<dbReference type="OMA" id="ILVANMD"/>
<sequence length="308" mass="36128">MKMFCVAPNCESTIIGRRALIHTNIHSYEAKYVSFGVWPNFYSRRRRLMSQAMDHPSRHLADFEPTLWGHHFLSYTPQQTEISTQERVEIDEYKEMVRKTLVETPDNSRGKLVLIDAIQRLGVAYHFHKEIETSIQNIFDSHHGIVHLHAFIDSGNNHDNLLHVVALRFRLLRQQGHYISSDVFKQFMDHNGNFKEIFINDDVEGLLSLYEASHLRMQDEEILEEALIFTTTRLESLLPNLTNNSLKIQVTEALRQPIRKTVPRVGARKYIHIYENIESHNDLLLKFAKLDFNMLQKVHQDELNEISR</sequence>
<dbReference type="Proteomes" id="UP000004994">
    <property type="component" value="Chromosome 6"/>
</dbReference>
<reference evidence="2" key="2">
    <citation type="submission" date="2019-01" db="UniProtKB">
        <authorList>
            <consortium name="EnsemblPlants"/>
        </authorList>
    </citation>
    <scope>IDENTIFICATION</scope>
    <source>
        <strain evidence="2">cv. Heinz 1706</strain>
    </source>
</reference>
<dbReference type="SUPFAM" id="SSF48576">
    <property type="entry name" value="Terpenoid synthases"/>
    <property type="match status" value="1"/>
</dbReference>
<dbReference type="Gene3D" id="1.10.600.10">
    <property type="entry name" value="Farnesyl Diphosphate Synthase"/>
    <property type="match status" value="1"/>
</dbReference>
<name>A0A3Q7GX41_SOLLC</name>
<organism evidence="2">
    <name type="scientific">Solanum lycopersicum</name>
    <name type="common">Tomato</name>
    <name type="synonym">Lycopersicon esculentum</name>
    <dbReference type="NCBI Taxonomy" id="4081"/>
    <lineage>
        <taxon>Eukaryota</taxon>
        <taxon>Viridiplantae</taxon>
        <taxon>Streptophyta</taxon>
        <taxon>Embryophyta</taxon>
        <taxon>Tracheophyta</taxon>
        <taxon>Spermatophyta</taxon>
        <taxon>Magnoliopsida</taxon>
        <taxon>eudicotyledons</taxon>
        <taxon>Gunneridae</taxon>
        <taxon>Pentapetalae</taxon>
        <taxon>asterids</taxon>
        <taxon>lamiids</taxon>
        <taxon>Solanales</taxon>
        <taxon>Solanaceae</taxon>
        <taxon>Solanoideae</taxon>
        <taxon>Solaneae</taxon>
        <taxon>Solanum</taxon>
        <taxon>Solanum subgen. Lycopersicon</taxon>
    </lineage>
</organism>
<dbReference type="InterPro" id="IPR036965">
    <property type="entry name" value="Terpene_synth_N_sf"/>
</dbReference>
<dbReference type="GO" id="GO:0016114">
    <property type="term" value="P:terpenoid biosynthetic process"/>
    <property type="evidence" value="ECO:0007669"/>
    <property type="project" value="InterPro"/>
</dbReference>
<proteinExistence type="predicted"/>
<dbReference type="Gene3D" id="1.50.10.130">
    <property type="entry name" value="Terpene synthase, N-terminal domain"/>
    <property type="match status" value="1"/>
</dbReference>
<reference evidence="2" key="1">
    <citation type="journal article" date="2012" name="Nature">
        <title>The tomato genome sequence provides insights into fleshy fruit evolution.</title>
        <authorList>
            <consortium name="Tomato Genome Consortium"/>
        </authorList>
    </citation>
    <scope>NUCLEOTIDE SEQUENCE [LARGE SCALE GENOMIC DNA]</scope>
    <source>
        <strain evidence="2">cv. Heinz 1706</strain>
    </source>
</reference>
<dbReference type="Gramene" id="Solyc06g060010.3.1">
    <property type="protein sequence ID" value="Solyc06g060010.3.1"/>
    <property type="gene ID" value="Solyc06g060010.3"/>
</dbReference>
<keyword evidence="3" id="KW-1185">Reference proteome</keyword>
<dbReference type="SUPFAM" id="SSF48239">
    <property type="entry name" value="Terpenoid cyclases/Protein prenyltransferases"/>
    <property type="match status" value="1"/>
</dbReference>
<dbReference type="InterPro" id="IPR050148">
    <property type="entry name" value="Terpene_synthase-like"/>
</dbReference>
<dbReference type="FunFam" id="1.50.10.130:FF:000001">
    <property type="entry name" value="Isoprene synthase, chloroplastic"/>
    <property type="match status" value="1"/>
</dbReference>
<accession>A0A3Q7GX41</accession>
<dbReference type="InterPro" id="IPR001906">
    <property type="entry name" value="Terpene_synth_N"/>
</dbReference>
<dbReference type="STRING" id="4081.A0A3Q7GX41"/>
<dbReference type="InParanoid" id="A0A3Q7GX41"/>
<dbReference type="EnsemblPlants" id="Solyc06g060010.3.1">
    <property type="protein sequence ID" value="Solyc06g060010.3.1"/>
    <property type="gene ID" value="Solyc06g060010.3"/>
</dbReference>
<evidence type="ECO:0000259" key="1">
    <source>
        <dbReference type="Pfam" id="PF01397"/>
    </source>
</evidence>
<dbReference type="PANTHER" id="PTHR31225:SF233">
    <property type="entry name" value="CEMBRATRIENOL SYNTHASE 2A"/>
    <property type="match status" value="1"/>
</dbReference>
<evidence type="ECO:0000313" key="3">
    <source>
        <dbReference type="Proteomes" id="UP000004994"/>
    </source>
</evidence>
<dbReference type="InterPro" id="IPR008930">
    <property type="entry name" value="Terpenoid_cyclase/PrenylTrfase"/>
</dbReference>
<dbReference type="PANTHER" id="PTHR31225">
    <property type="entry name" value="OS04G0344100 PROTEIN-RELATED"/>
    <property type="match status" value="1"/>
</dbReference>
<dbReference type="AlphaFoldDB" id="A0A3Q7GX41"/>